<proteinExistence type="predicted"/>
<dbReference type="InterPro" id="IPR015143">
    <property type="entry name" value="L27_1"/>
</dbReference>
<organism evidence="3 4">
    <name type="scientific">Saccoglossus kowalevskii</name>
    <name type="common">Acorn worm</name>
    <dbReference type="NCBI Taxonomy" id="10224"/>
    <lineage>
        <taxon>Eukaryota</taxon>
        <taxon>Metazoa</taxon>
        <taxon>Hemichordata</taxon>
        <taxon>Enteropneusta</taxon>
        <taxon>Harrimaniidae</taxon>
        <taxon>Saccoglossus</taxon>
    </lineage>
</organism>
<evidence type="ECO:0000259" key="2">
    <source>
        <dbReference type="PROSITE" id="PS51022"/>
    </source>
</evidence>
<evidence type="ECO:0000313" key="3">
    <source>
        <dbReference type="Proteomes" id="UP000694865"/>
    </source>
</evidence>
<feature type="compositionally biased region" description="Pro residues" evidence="1">
    <location>
        <begin position="176"/>
        <end position="200"/>
    </location>
</feature>
<evidence type="ECO:0000256" key="1">
    <source>
        <dbReference type="SAM" id="MobiDB-lite"/>
    </source>
</evidence>
<keyword evidence="3" id="KW-1185">Reference proteome</keyword>
<dbReference type="RefSeq" id="XP_006825392.1">
    <property type="nucleotide sequence ID" value="XM_006825329.1"/>
</dbReference>
<dbReference type="GeneID" id="102808164"/>
<protein>
    <submittedName>
        <fullName evidence="4">Disks large homolog 1-like</fullName>
    </submittedName>
</protein>
<dbReference type="SMART" id="SM01277">
    <property type="entry name" value="MAGUK_N_PEST"/>
    <property type="match status" value="1"/>
</dbReference>
<dbReference type="SUPFAM" id="SSF50156">
    <property type="entry name" value="PDZ domain-like"/>
    <property type="match status" value="1"/>
</dbReference>
<gene>
    <name evidence="4" type="primary">LOC102808164</name>
</gene>
<accession>A0ABM0MZF1</accession>
<dbReference type="SMART" id="SM00569">
    <property type="entry name" value="L27"/>
    <property type="match status" value="1"/>
</dbReference>
<dbReference type="InterPro" id="IPR019590">
    <property type="entry name" value="DLG1_PEST_dom"/>
</dbReference>
<name>A0ABM0MZF1_SACKO</name>
<dbReference type="PROSITE" id="PS51022">
    <property type="entry name" value="L27"/>
    <property type="match status" value="1"/>
</dbReference>
<reference evidence="4" key="1">
    <citation type="submission" date="2025-08" db="UniProtKB">
        <authorList>
            <consortium name="RefSeq"/>
        </authorList>
    </citation>
    <scope>IDENTIFICATION</scope>
    <source>
        <tissue evidence="4">Testes</tissue>
    </source>
</reference>
<dbReference type="Proteomes" id="UP000694865">
    <property type="component" value="Unplaced"/>
</dbReference>
<dbReference type="InterPro" id="IPR036892">
    <property type="entry name" value="L27_dom_sf"/>
</dbReference>
<dbReference type="InterPro" id="IPR004172">
    <property type="entry name" value="L27_dom"/>
</dbReference>
<dbReference type="Gene3D" id="1.10.287.470">
    <property type="entry name" value="Helix hairpin bin"/>
    <property type="match status" value="1"/>
</dbReference>
<feature type="region of interest" description="Disordered" evidence="1">
    <location>
        <begin position="164"/>
        <end position="209"/>
    </location>
</feature>
<dbReference type="InterPro" id="IPR036034">
    <property type="entry name" value="PDZ_sf"/>
</dbReference>
<dbReference type="Pfam" id="PF09058">
    <property type="entry name" value="L27_1"/>
    <property type="match status" value="1"/>
</dbReference>
<sequence length="297" mass="33015">MPVRKQVTQFCVFSPADAHRALELLEDYHSKLTKPGDRPLRAAIERVIRIFKSRLFQALLDIQEFYEVTLLDGNKSIAQKTFETLEIASKWEQETQMSLPSPYRYHDDELPPPPELGPDTTPRLVPVLGSNVDRKVENVQTYVQQSRVSPPRAAPAPVRLHADQVKETSSPEDQYPSPPPLVSTAPRPIPVPIPTPPSPPLLAASSPQPPPFVNGVGEDDWEYEEITLKRVSKYVYLNRINDAIIKVNETGTLGVPHAVAVDALKKAGEVVCMLLHYSFKLLIVLSIATAATAFTCQ</sequence>
<dbReference type="Gene3D" id="6.20.370.60">
    <property type="match status" value="1"/>
</dbReference>
<feature type="region of interest" description="Disordered" evidence="1">
    <location>
        <begin position="101"/>
        <end position="120"/>
    </location>
</feature>
<feature type="domain" description="L27" evidence="2">
    <location>
        <begin position="14"/>
        <end position="74"/>
    </location>
</feature>
<evidence type="ECO:0000313" key="4">
    <source>
        <dbReference type="RefSeq" id="XP_006825392.1"/>
    </source>
</evidence>
<dbReference type="SUPFAM" id="SSF101288">
    <property type="entry name" value="L27 domain"/>
    <property type="match status" value="1"/>
</dbReference>